<dbReference type="EMBL" id="OX596095">
    <property type="protein sequence ID" value="CAM9492543.1"/>
    <property type="molecule type" value="Genomic_DNA"/>
</dbReference>
<proteinExistence type="predicted"/>
<accession>A0AC59Y9Y6</accession>
<organism evidence="1 2">
    <name type="scientific">Rangifer tarandus platyrhynchus</name>
    <name type="common">Svalbard reindeer</name>
    <dbReference type="NCBI Taxonomy" id="3082113"/>
    <lineage>
        <taxon>Eukaryota</taxon>
        <taxon>Metazoa</taxon>
        <taxon>Chordata</taxon>
        <taxon>Craniata</taxon>
        <taxon>Vertebrata</taxon>
        <taxon>Euteleostomi</taxon>
        <taxon>Mammalia</taxon>
        <taxon>Eutheria</taxon>
        <taxon>Laurasiatheria</taxon>
        <taxon>Artiodactyla</taxon>
        <taxon>Ruminantia</taxon>
        <taxon>Pecora</taxon>
        <taxon>Cervidae</taxon>
        <taxon>Odocoileinae</taxon>
        <taxon>Rangifer</taxon>
    </lineage>
</organism>
<sequence>MYTEQCHMCPHQCRNSAELFLSAPNCFKKKISQSCQLSVTPWTIQSMEFSRPEYWSEIVFPSPGDPPNPGTEPRSHALQADSLPAEPQGKPKLLKGFTFQVPMFGAQEDLHH</sequence>
<protein>
    <submittedName>
        <fullName evidence="1">Uncharacterized protein</fullName>
    </submittedName>
</protein>
<evidence type="ECO:0000313" key="2">
    <source>
        <dbReference type="Proteomes" id="UP001162501"/>
    </source>
</evidence>
<reference evidence="1" key="1">
    <citation type="submission" date="2023-05" db="EMBL/GenBank/DDBJ databases">
        <authorList>
            <consortium name="ELIXIR-Norway"/>
        </authorList>
    </citation>
    <scope>NUCLEOTIDE SEQUENCE</scope>
</reference>
<reference evidence="1" key="2">
    <citation type="submission" date="2025-03" db="EMBL/GenBank/DDBJ databases">
        <authorList>
            <consortium name="ELIXIR-Norway"/>
            <consortium name="Elixir Norway"/>
        </authorList>
    </citation>
    <scope>NUCLEOTIDE SEQUENCE</scope>
</reference>
<name>A0AC59Y9Y6_RANTA</name>
<evidence type="ECO:0000313" key="1">
    <source>
        <dbReference type="EMBL" id="CAM9492543.1"/>
    </source>
</evidence>
<gene>
    <name evidence="1" type="ORF">MRATA1EN22A_LOCUS3280</name>
</gene>
<dbReference type="Proteomes" id="UP001162501">
    <property type="component" value="Chromosome 11"/>
</dbReference>